<dbReference type="EMBL" id="BAAAUV010000005">
    <property type="protein sequence ID" value="GAA3207505.1"/>
    <property type="molecule type" value="Genomic_DNA"/>
</dbReference>
<dbReference type="Proteomes" id="UP001501237">
    <property type="component" value="Unassembled WGS sequence"/>
</dbReference>
<organism evidence="1 2">
    <name type="scientific">Actinocorallia longicatena</name>
    <dbReference type="NCBI Taxonomy" id="111803"/>
    <lineage>
        <taxon>Bacteria</taxon>
        <taxon>Bacillati</taxon>
        <taxon>Actinomycetota</taxon>
        <taxon>Actinomycetes</taxon>
        <taxon>Streptosporangiales</taxon>
        <taxon>Thermomonosporaceae</taxon>
        <taxon>Actinocorallia</taxon>
    </lineage>
</organism>
<gene>
    <name evidence="1" type="ORF">GCM10010468_23790</name>
</gene>
<comment type="caution">
    <text evidence="1">The sequence shown here is derived from an EMBL/GenBank/DDBJ whole genome shotgun (WGS) entry which is preliminary data.</text>
</comment>
<reference evidence="2" key="1">
    <citation type="journal article" date="2019" name="Int. J. Syst. Evol. Microbiol.">
        <title>The Global Catalogue of Microorganisms (GCM) 10K type strain sequencing project: providing services to taxonomists for standard genome sequencing and annotation.</title>
        <authorList>
            <consortium name="The Broad Institute Genomics Platform"/>
            <consortium name="The Broad Institute Genome Sequencing Center for Infectious Disease"/>
            <person name="Wu L."/>
            <person name="Ma J."/>
        </authorList>
    </citation>
    <scope>NUCLEOTIDE SEQUENCE [LARGE SCALE GENOMIC DNA]</scope>
    <source>
        <strain evidence="2">JCM 9377</strain>
    </source>
</reference>
<proteinExistence type="predicted"/>
<evidence type="ECO:0000313" key="2">
    <source>
        <dbReference type="Proteomes" id="UP001501237"/>
    </source>
</evidence>
<name>A0ABP6Q6P7_9ACTN</name>
<evidence type="ECO:0000313" key="1">
    <source>
        <dbReference type="EMBL" id="GAA3207505.1"/>
    </source>
</evidence>
<sequence length="110" mass="12113">MTALLPAAFADLEPFAAVWCLPTEAERYARRLATPMSDIQAFYDAATPRAEAALAHCDLHPLDDLPDDVLRLMHLLYSLVTISFCVEAWSQQRVPDTGAATLDCLIEPVP</sequence>
<accession>A0ABP6Q6P7</accession>
<keyword evidence="2" id="KW-1185">Reference proteome</keyword>
<protein>
    <submittedName>
        <fullName evidence="1">Uncharacterized protein</fullName>
    </submittedName>
</protein>
<dbReference type="RefSeq" id="WP_344826211.1">
    <property type="nucleotide sequence ID" value="NZ_BAAAUV010000005.1"/>
</dbReference>